<evidence type="ECO:0000256" key="7">
    <source>
        <dbReference type="ARBA" id="ARBA00022777"/>
    </source>
</evidence>
<evidence type="ECO:0000256" key="6">
    <source>
        <dbReference type="ARBA" id="ARBA00022741"/>
    </source>
</evidence>
<dbReference type="Proteomes" id="UP001589747">
    <property type="component" value="Unassembled WGS sequence"/>
</dbReference>
<dbReference type="SUPFAM" id="SSF52540">
    <property type="entry name" value="P-loop containing nucleoside triphosphate hydrolases"/>
    <property type="match status" value="1"/>
</dbReference>
<name>A0ABV5KGN5_9BACL</name>
<comment type="catalytic activity">
    <reaction evidence="9 10">
        <text>dTMP + ATP = dTDP + ADP</text>
        <dbReference type="Rhea" id="RHEA:13517"/>
        <dbReference type="ChEBI" id="CHEBI:30616"/>
        <dbReference type="ChEBI" id="CHEBI:58369"/>
        <dbReference type="ChEBI" id="CHEBI:63528"/>
        <dbReference type="ChEBI" id="CHEBI:456216"/>
        <dbReference type="EC" id="2.7.4.9"/>
    </reaction>
</comment>
<evidence type="ECO:0000313" key="12">
    <source>
        <dbReference type="EMBL" id="MFB9324387.1"/>
    </source>
</evidence>
<reference evidence="12 13" key="1">
    <citation type="submission" date="2024-09" db="EMBL/GenBank/DDBJ databases">
        <authorList>
            <person name="Sun Q."/>
            <person name="Mori K."/>
        </authorList>
    </citation>
    <scope>NUCLEOTIDE SEQUENCE [LARGE SCALE GENOMIC DNA]</scope>
    <source>
        <strain evidence="12 13">TISTR 2452</strain>
    </source>
</reference>
<dbReference type="GO" id="GO:0004798">
    <property type="term" value="F:dTMP kinase activity"/>
    <property type="evidence" value="ECO:0007669"/>
    <property type="project" value="UniProtKB-EC"/>
</dbReference>
<keyword evidence="8 10" id="KW-0067">ATP-binding</keyword>
<keyword evidence="13" id="KW-1185">Reference proteome</keyword>
<dbReference type="PROSITE" id="PS01331">
    <property type="entry name" value="THYMIDYLATE_KINASE"/>
    <property type="match status" value="1"/>
</dbReference>
<feature type="domain" description="Thymidylate kinase-like" evidence="11">
    <location>
        <begin position="9"/>
        <end position="199"/>
    </location>
</feature>
<dbReference type="Gene3D" id="3.40.50.300">
    <property type="entry name" value="P-loop containing nucleotide triphosphate hydrolases"/>
    <property type="match status" value="1"/>
</dbReference>
<dbReference type="CDD" id="cd01672">
    <property type="entry name" value="TMPK"/>
    <property type="match status" value="1"/>
</dbReference>
<evidence type="ECO:0000256" key="5">
    <source>
        <dbReference type="ARBA" id="ARBA00022727"/>
    </source>
</evidence>
<dbReference type="InterPro" id="IPR018094">
    <property type="entry name" value="Thymidylate_kinase"/>
</dbReference>
<evidence type="ECO:0000256" key="2">
    <source>
        <dbReference type="ARBA" id="ARBA00012980"/>
    </source>
</evidence>
<proteinExistence type="inferred from homology"/>
<evidence type="ECO:0000256" key="1">
    <source>
        <dbReference type="ARBA" id="ARBA00009776"/>
    </source>
</evidence>
<evidence type="ECO:0000256" key="8">
    <source>
        <dbReference type="ARBA" id="ARBA00022840"/>
    </source>
</evidence>
<dbReference type="HAMAP" id="MF_00165">
    <property type="entry name" value="Thymidylate_kinase"/>
    <property type="match status" value="1"/>
</dbReference>
<evidence type="ECO:0000256" key="9">
    <source>
        <dbReference type="ARBA" id="ARBA00048743"/>
    </source>
</evidence>
<gene>
    <name evidence="10 12" type="primary">tmk</name>
    <name evidence="12" type="ORF">ACFFSY_00330</name>
</gene>
<keyword evidence="7 10" id="KW-0418">Kinase</keyword>
<accession>A0ABV5KGN5</accession>
<comment type="function">
    <text evidence="10">Phosphorylation of dTMP to form dTDP in both de novo and salvage pathways of dTTP synthesis.</text>
</comment>
<dbReference type="PANTHER" id="PTHR10344">
    <property type="entry name" value="THYMIDYLATE KINASE"/>
    <property type="match status" value="1"/>
</dbReference>
<dbReference type="Pfam" id="PF02223">
    <property type="entry name" value="Thymidylate_kin"/>
    <property type="match status" value="1"/>
</dbReference>
<organism evidence="12 13">
    <name type="scientific">Paenibacillus aurantiacus</name>
    <dbReference type="NCBI Taxonomy" id="1936118"/>
    <lineage>
        <taxon>Bacteria</taxon>
        <taxon>Bacillati</taxon>
        <taxon>Bacillota</taxon>
        <taxon>Bacilli</taxon>
        <taxon>Bacillales</taxon>
        <taxon>Paenibacillaceae</taxon>
        <taxon>Paenibacillus</taxon>
    </lineage>
</organism>
<feature type="binding site" evidence="10">
    <location>
        <begin position="11"/>
        <end position="18"/>
    </location>
    <ligand>
        <name>ATP</name>
        <dbReference type="ChEBI" id="CHEBI:30616"/>
    </ligand>
</feature>
<dbReference type="EC" id="2.7.4.9" evidence="2 10"/>
<protein>
    <recommendedName>
        <fullName evidence="3 10">Thymidylate kinase</fullName>
        <ecNumber evidence="2 10">2.7.4.9</ecNumber>
    </recommendedName>
    <alternativeName>
        <fullName evidence="10">dTMP kinase</fullName>
    </alternativeName>
</protein>
<evidence type="ECO:0000256" key="4">
    <source>
        <dbReference type="ARBA" id="ARBA00022679"/>
    </source>
</evidence>
<sequence>MHTGIFITIEGGEGAGKTTLIETLVHKLEANGLQVVKTREPGGIPIAEQIRGIILDRANTTMDSRTEALLYAAARRQHLVEKVQPALAQGAIVICDRFVDSSLAYQGHARGLGMEEVRSINAFAIHDTMPDLTLYLDITPEAGLRRIHASEEASREINRLDLESLSFHRLVREGYLHLHQAEPDRIVKLNAEQSKTELAEAAWAAICARLEEKGLSVSK</sequence>
<keyword evidence="5 10" id="KW-0545">Nucleotide biosynthesis</keyword>
<evidence type="ECO:0000313" key="13">
    <source>
        <dbReference type="Proteomes" id="UP001589747"/>
    </source>
</evidence>
<dbReference type="PANTHER" id="PTHR10344:SF4">
    <property type="entry name" value="UMP-CMP KINASE 2, MITOCHONDRIAL"/>
    <property type="match status" value="1"/>
</dbReference>
<evidence type="ECO:0000259" key="11">
    <source>
        <dbReference type="Pfam" id="PF02223"/>
    </source>
</evidence>
<dbReference type="InterPro" id="IPR039430">
    <property type="entry name" value="Thymidylate_kin-like_dom"/>
</dbReference>
<comment type="similarity">
    <text evidence="1 10">Belongs to the thymidylate kinase family.</text>
</comment>
<dbReference type="NCBIfam" id="TIGR00041">
    <property type="entry name" value="DTMP_kinase"/>
    <property type="match status" value="1"/>
</dbReference>
<dbReference type="RefSeq" id="WP_377488193.1">
    <property type="nucleotide sequence ID" value="NZ_JBHMDO010000001.1"/>
</dbReference>
<dbReference type="EMBL" id="JBHMDO010000001">
    <property type="protein sequence ID" value="MFB9324387.1"/>
    <property type="molecule type" value="Genomic_DNA"/>
</dbReference>
<comment type="caution">
    <text evidence="12">The sequence shown here is derived from an EMBL/GenBank/DDBJ whole genome shotgun (WGS) entry which is preliminary data.</text>
</comment>
<keyword evidence="6 10" id="KW-0547">Nucleotide-binding</keyword>
<evidence type="ECO:0000256" key="10">
    <source>
        <dbReference type="HAMAP-Rule" id="MF_00165"/>
    </source>
</evidence>
<dbReference type="InterPro" id="IPR018095">
    <property type="entry name" value="Thymidylate_kin_CS"/>
</dbReference>
<keyword evidence="4 10" id="KW-0808">Transferase</keyword>
<dbReference type="InterPro" id="IPR027417">
    <property type="entry name" value="P-loop_NTPase"/>
</dbReference>
<evidence type="ECO:0000256" key="3">
    <source>
        <dbReference type="ARBA" id="ARBA00017144"/>
    </source>
</evidence>